<organism evidence="1 2">
    <name type="scientific">Oryza sativa subsp. indica</name>
    <name type="common">Rice</name>
    <dbReference type="NCBI Taxonomy" id="39946"/>
    <lineage>
        <taxon>Eukaryota</taxon>
        <taxon>Viridiplantae</taxon>
        <taxon>Streptophyta</taxon>
        <taxon>Embryophyta</taxon>
        <taxon>Tracheophyta</taxon>
        <taxon>Spermatophyta</taxon>
        <taxon>Magnoliopsida</taxon>
        <taxon>Liliopsida</taxon>
        <taxon>Poales</taxon>
        <taxon>Poaceae</taxon>
        <taxon>BOP clade</taxon>
        <taxon>Oryzoideae</taxon>
        <taxon>Oryzeae</taxon>
        <taxon>Oryzinae</taxon>
        <taxon>Oryza</taxon>
        <taxon>Oryza sativa</taxon>
    </lineage>
</organism>
<evidence type="ECO:0000313" key="1">
    <source>
        <dbReference type="EMBL" id="EEC79890.1"/>
    </source>
</evidence>
<reference evidence="1 2" key="1">
    <citation type="journal article" date="2005" name="PLoS Biol.">
        <title>The genomes of Oryza sativa: a history of duplications.</title>
        <authorList>
            <person name="Yu J."/>
            <person name="Wang J."/>
            <person name="Lin W."/>
            <person name="Li S."/>
            <person name="Li H."/>
            <person name="Zhou J."/>
            <person name="Ni P."/>
            <person name="Dong W."/>
            <person name="Hu S."/>
            <person name="Zeng C."/>
            <person name="Zhang J."/>
            <person name="Zhang Y."/>
            <person name="Li R."/>
            <person name="Xu Z."/>
            <person name="Li S."/>
            <person name="Li X."/>
            <person name="Zheng H."/>
            <person name="Cong L."/>
            <person name="Lin L."/>
            <person name="Yin J."/>
            <person name="Geng J."/>
            <person name="Li G."/>
            <person name="Shi J."/>
            <person name="Liu J."/>
            <person name="Lv H."/>
            <person name="Li J."/>
            <person name="Wang J."/>
            <person name="Deng Y."/>
            <person name="Ran L."/>
            <person name="Shi X."/>
            <person name="Wang X."/>
            <person name="Wu Q."/>
            <person name="Li C."/>
            <person name="Ren X."/>
            <person name="Wang J."/>
            <person name="Wang X."/>
            <person name="Li D."/>
            <person name="Liu D."/>
            <person name="Zhang X."/>
            <person name="Ji Z."/>
            <person name="Zhao W."/>
            <person name="Sun Y."/>
            <person name="Zhang Z."/>
            <person name="Bao J."/>
            <person name="Han Y."/>
            <person name="Dong L."/>
            <person name="Ji J."/>
            <person name="Chen P."/>
            <person name="Wu S."/>
            <person name="Liu J."/>
            <person name="Xiao Y."/>
            <person name="Bu D."/>
            <person name="Tan J."/>
            <person name="Yang L."/>
            <person name="Ye C."/>
            <person name="Zhang J."/>
            <person name="Xu J."/>
            <person name="Zhou Y."/>
            <person name="Yu Y."/>
            <person name="Zhang B."/>
            <person name="Zhuang S."/>
            <person name="Wei H."/>
            <person name="Liu B."/>
            <person name="Lei M."/>
            <person name="Yu H."/>
            <person name="Li Y."/>
            <person name="Xu H."/>
            <person name="Wei S."/>
            <person name="He X."/>
            <person name="Fang L."/>
            <person name="Zhang Z."/>
            <person name="Zhang Y."/>
            <person name="Huang X."/>
            <person name="Su Z."/>
            <person name="Tong W."/>
            <person name="Li J."/>
            <person name="Tong Z."/>
            <person name="Li S."/>
            <person name="Ye J."/>
            <person name="Wang L."/>
            <person name="Fang L."/>
            <person name="Lei T."/>
            <person name="Chen C."/>
            <person name="Chen H."/>
            <person name="Xu Z."/>
            <person name="Li H."/>
            <person name="Huang H."/>
            <person name="Zhang F."/>
            <person name="Xu H."/>
            <person name="Li N."/>
            <person name="Zhao C."/>
            <person name="Li S."/>
            <person name="Dong L."/>
            <person name="Huang Y."/>
            <person name="Li L."/>
            <person name="Xi Y."/>
            <person name="Qi Q."/>
            <person name="Li W."/>
            <person name="Zhang B."/>
            <person name="Hu W."/>
            <person name="Zhang Y."/>
            <person name="Tian X."/>
            <person name="Jiao Y."/>
            <person name="Liang X."/>
            <person name="Jin J."/>
            <person name="Gao L."/>
            <person name="Zheng W."/>
            <person name="Hao B."/>
            <person name="Liu S."/>
            <person name="Wang W."/>
            <person name="Yuan L."/>
            <person name="Cao M."/>
            <person name="McDermott J."/>
            <person name="Samudrala R."/>
            <person name="Wang J."/>
            <person name="Wong G.K."/>
            <person name="Yang H."/>
        </authorList>
    </citation>
    <scope>NUCLEOTIDE SEQUENCE [LARGE SCALE GENOMIC DNA]</scope>
    <source>
        <strain evidence="2">cv. 93-11</strain>
    </source>
</reference>
<protein>
    <submittedName>
        <fullName evidence="1">Uncharacterized protein</fullName>
    </submittedName>
</protein>
<dbReference type="Gramene" id="BGIOSGA022044-TA">
    <property type="protein sequence ID" value="BGIOSGA022044-PA"/>
    <property type="gene ID" value="BGIOSGA022044"/>
</dbReference>
<evidence type="ECO:0000313" key="2">
    <source>
        <dbReference type="Proteomes" id="UP000007015"/>
    </source>
</evidence>
<dbReference type="HOGENOM" id="CLU_1148662_0_0_1"/>
<dbReference type="AlphaFoldDB" id="B8B1W3"/>
<proteinExistence type="predicted"/>
<gene>
    <name evidence="1" type="ORF">OsI_21407</name>
</gene>
<sequence length="215" mass="22718">MGGDGKRTKLPWLGVARDVDDDGGPFTNCSSDLHIFDDDDDAIRMVLRPVELDLSVASCAVSVERPESPSAASLVKYKVTLRAFNPSGRVVQESHFVTKSAFLNASALPASLAARLYDGETDQVVVQAVASLSFTIGGARGVSAGKRGHNFTLIHCWPVSISSYYEVSGGKASCSQDTTEAAVAGLTHDRYIGGPCPETYKNSGKCSRNSTGIKG</sequence>
<dbReference type="EMBL" id="CM000131">
    <property type="protein sequence ID" value="EEC79890.1"/>
    <property type="molecule type" value="Genomic_DNA"/>
</dbReference>
<accession>B8B1W3</accession>
<keyword evidence="2" id="KW-1185">Reference proteome</keyword>
<dbReference type="Proteomes" id="UP000007015">
    <property type="component" value="Chromosome 6"/>
</dbReference>
<name>B8B1W3_ORYSI</name>